<comment type="caution">
    <text evidence="2">The sequence shown here is derived from an EMBL/GenBank/DDBJ whole genome shotgun (WGS) entry which is preliminary data.</text>
</comment>
<proteinExistence type="predicted"/>
<protein>
    <submittedName>
        <fullName evidence="2">DUF1858 domain-containing protein</fullName>
    </submittedName>
</protein>
<dbReference type="SUPFAM" id="SSF140683">
    <property type="entry name" value="SP0561-like"/>
    <property type="match status" value="1"/>
</dbReference>
<accession>A0A6L5GT76</accession>
<name>A0A6L5GT76_9FIRM</name>
<evidence type="ECO:0000259" key="1">
    <source>
        <dbReference type="Pfam" id="PF08984"/>
    </source>
</evidence>
<keyword evidence="3" id="KW-1185">Reference proteome</keyword>
<reference evidence="2" key="1">
    <citation type="journal article" date="2020" name="Appl. Environ. Microbiol.">
        <title>Medium-Chain Fatty Acid Synthesis by 'Candidatus Weimeria bifida' gen. nov., sp. nov., and 'Candidatus Pseudoramibacter fermentans' sp. nov.</title>
        <authorList>
            <person name="Scarborough M.J."/>
            <person name="Myers K.S."/>
            <person name="Donohue T.J."/>
            <person name="Noguera D.R."/>
        </authorList>
    </citation>
    <scope>NUCLEOTIDE SEQUENCE</scope>
    <source>
        <strain evidence="2">EUB1.1</strain>
    </source>
</reference>
<dbReference type="Proteomes" id="UP000473648">
    <property type="component" value="Unassembled WGS sequence"/>
</dbReference>
<gene>
    <name evidence="2" type="ORF">FRC53_06435</name>
</gene>
<dbReference type="NCBIfam" id="TIGR03980">
    <property type="entry name" value="prismane_assoc"/>
    <property type="match status" value="1"/>
</dbReference>
<dbReference type="AlphaFoldDB" id="A0A6L5GT76"/>
<dbReference type="InterPro" id="IPR023883">
    <property type="entry name" value="CHP03980_redox-disulphide"/>
</dbReference>
<dbReference type="PANTHER" id="PTHR39341">
    <property type="entry name" value="BSL7085 PROTEIN"/>
    <property type="match status" value="1"/>
</dbReference>
<dbReference type="InterPro" id="IPR015077">
    <property type="entry name" value="DUF1858"/>
</dbReference>
<feature type="domain" description="DUF1858" evidence="1">
    <location>
        <begin position="6"/>
        <end position="59"/>
    </location>
</feature>
<dbReference type="PANTHER" id="PTHR39341:SF1">
    <property type="entry name" value="DUF1858 DOMAIN-CONTAINING PROTEIN"/>
    <property type="match status" value="1"/>
</dbReference>
<dbReference type="InterPro" id="IPR038062">
    <property type="entry name" value="ScdA-like_N_sf"/>
</dbReference>
<dbReference type="Gene3D" id="1.10.3910.10">
    <property type="entry name" value="SP0561-like"/>
    <property type="match status" value="1"/>
</dbReference>
<dbReference type="EMBL" id="VOGB01000004">
    <property type="protein sequence ID" value="MQM73046.1"/>
    <property type="molecule type" value="Genomic_DNA"/>
</dbReference>
<sequence>MNEPKITKSMGILEAVEKYPESQRYFLMAGMSCFGCMAAQFENIEEGCLAHGIDPDVFVRNLNFFLSGEKPTETNLPRS</sequence>
<evidence type="ECO:0000313" key="3">
    <source>
        <dbReference type="Proteomes" id="UP000473648"/>
    </source>
</evidence>
<organism evidence="2 3">
    <name type="scientific">Candidatus Pseudoramibacter fermentans</name>
    <dbReference type="NCBI Taxonomy" id="2594427"/>
    <lineage>
        <taxon>Bacteria</taxon>
        <taxon>Bacillati</taxon>
        <taxon>Bacillota</taxon>
        <taxon>Clostridia</taxon>
        <taxon>Eubacteriales</taxon>
        <taxon>Eubacteriaceae</taxon>
        <taxon>Pseudoramibacter</taxon>
    </lineage>
</organism>
<evidence type="ECO:0000313" key="2">
    <source>
        <dbReference type="EMBL" id="MQM73046.1"/>
    </source>
</evidence>
<dbReference type="Pfam" id="PF08984">
    <property type="entry name" value="DUF1858"/>
    <property type="match status" value="1"/>
</dbReference>